<name>A0A1M5DMF4_9FLAO</name>
<sequence>MLELIWGILNISLLIYFFVICFKVIKLIRKNLGLLATLIFAFGNLSFVSKPNNEKEVKQFKIIDQTKITDEEKISDHIFNEEIIIEDKLITKIHASITFKEYNQEFRLLNAYTYRNGFVSGIDWEAKEIDIDKINSNTYKYTISGKKDWNLLGIRIFTELKDYKGFLKL</sequence>
<keyword evidence="1" id="KW-1133">Transmembrane helix</keyword>
<dbReference type="EMBL" id="FQVQ01000015">
    <property type="protein sequence ID" value="SHF68086.1"/>
    <property type="molecule type" value="Genomic_DNA"/>
</dbReference>
<feature type="transmembrane region" description="Helical" evidence="1">
    <location>
        <begin position="6"/>
        <end position="25"/>
    </location>
</feature>
<keyword evidence="1" id="KW-0812">Transmembrane</keyword>
<protein>
    <submittedName>
        <fullName evidence="2">Uncharacterized protein</fullName>
    </submittedName>
</protein>
<feature type="transmembrane region" description="Helical" evidence="1">
    <location>
        <begin position="32"/>
        <end position="49"/>
    </location>
</feature>
<dbReference type="Proteomes" id="UP000184147">
    <property type="component" value="Unassembled WGS sequence"/>
</dbReference>
<dbReference type="AlphaFoldDB" id="A0A1M5DMF4"/>
<keyword evidence="3" id="KW-1185">Reference proteome</keyword>
<dbReference type="RefSeq" id="WP_073364739.1">
    <property type="nucleotide sequence ID" value="NZ_FQVQ01000015.1"/>
</dbReference>
<proteinExistence type="predicted"/>
<gene>
    <name evidence="2" type="ORF">SAMN05444377_11588</name>
</gene>
<evidence type="ECO:0000313" key="2">
    <source>
        <dbReference type="EMBL" id="SHF68086.1"/>
    </source>
</evidence>
<evidence type="ECO:0000313" key="3">
    <source>
        <dbReference type="Proteomes" id="UP000184147"/>
    </source>
</evidence>
<accession>A0A1M5DMF4</accession>
<dbReference type="OrthoDB" id="1449062at2"/>
<evidence type="ECO:0000256" key="1">
    <source>
        <dbReference type="SAM" id="Phobius"/>
    </source>
</evidence>
<keyword evidence="1" id="KW-0472">Membrane</keyword>
<dbReference type="STRING" id="1124188.SAMN05444377_11588"/>
<organism evidence="2 3">
    <name type="scientific">Flavobacterium fontis</name>
    <dbReference type="NCBI Taxonomy" id="1124188"/>
    <lineage>
        <taxon>Bacteria</taxon>
        <taxon>Pseudomonadati</taxon>
        <taxon>Bacteroidota</taxon>
        <taxon>Flavobacteriia</taxon>
        <taxon>Flavobacteriales</taxon>
        <taxon>Flavobacteriaceae</taxon>
        <taxon>Flavobacterium</taxon>
    </lineage>
</organism>
<reference evidence="2 3" key="1">
    <citation type="submission" date="2016-11" db="EMBL/GenBank/DDBJ databases">
        <authorList>
            <person name="Jaros S."/>
            <person name="Januszkiewicz K."/>
            <person name="Wedrychowicz H."/>
        </authorList>
    </citation>
    <scope>NUCLEOTIDE SEQUENCE [LARGE SCALE GENOMIC DNA]</scope>
    <source>
        <strain evidence="2 3">DSM 25660</strain>
    </source>
</reference>